<evidence type="ECO:0000313" key="7">
    <source>
        <dbReference type="EMBL" id="KAK2589567.1"/>
    </source>
</evidence>
<dbReference type="InterPro" id="IPR036188">
    <property type="entry name" value="FAD/NAD-bd_sf"/>
</dbReference>
<accession>A0AAJ0CDB2</accession>
<evidence type="ECO:0000259" key="6">
    <source>
        <dbReference type="Pfam" id="PF01494"/>
    </source>
</evidence>
<dbReference type="PANTHER" id="PTHR47178">
    <property type="entry name" value="MONOOXYGENASE, FAD-BINDING"/>
    <property type="match status" value="1"/>
</dbReference>
<dbReference type="SUPFAM" id="SSF51905">
    <property type="entry name" value="FAD/NAD(P)-binding domain"/>
    <property type="match status" value="1"/>
</dbReference>
<dbReference type="Pfam" id="PF01494">
    <property type="entry name" value="FAD_binding_3"/>
    <property type="match status" value="1"/>
</dbReference>
<dbReference type="Proteomes" id="UP001251528">
    <property type="component" value="Unassembled WGS sequence"/>
</dbReference>
<sequence length="410" mass="45891">MGSIVKPVIIIGAGVVGLTLAHGLKKANIPFQIYERDDHIDARGHGWAITIHWALPFLVKLLDDATVEAIEQVQVDPEVGRNDNGNFLFINLETLDSKFRIPPNKRRRVNREKLRKALLQGVADHVQWDKRLNNVELLDGENGGVRAIFSDGSSVEGSMIVGAEGTNSQTRKLLAPDTYRNHQLPVRFIGAAVDMTPEQVKPLRDIDPLLFQGCHPVTGHFLWVSMMETPGVNGTQGTDNERYRVQIITSWMVKSDKDEVPPTDAERIAEMKRRATDFHPLLRQAVECIPETARVLEVSLQDWPCLEWDNRQGRMTLVGDAAHAMTMYRGEAANHGMLDAYNLVQHLQRIHSGQVTAQAGIEEYEAEMRDRTGGEEGAVMLSRQACLDAHDFHGLNENSAVLRRRAIKAK</sequence>
<protein>
    <recommendedName>
        <fullName evidence="6">FAD-binding domain-containing protein</fullName>
    </recommendedName>
</protein>
<dbReference type="Gene3D" id="3.50.50.60">
    <property type="entry name" value="FAD/NAD(P)-binding domain"/>
    <property type="match status" value="1"/>
</dbReference>
<reference evidence="7" key="1">
    <citation type="submission" date="2023-06" db="EMBL/GenBank/DDBJ databases">
        <title>Conoideocrella luteorostrata (Hypocreales: Clavicipitaceae), a potential biocontrol fungus for elongate hemlock scale in United States Christmas tree production areas.</title>
        <authorList>
            <person name="Barrett H."/>
            <person name="Lovett B."/>
            <person name="Macias A.M."/>
            <person name="Stajich J.E."/>
            <person name="Kasson M.T."/>
        </authorList>
    </citation>
    <scope>NUCLEOTIDE SEQUENCE</scope>
    <source>
        <strain evidence="7">ARSEF 14590</strain>
    </source>
</reference>
<feature type="domain" description="FAD-binding" evidence="6">
    <location>
        <begin position="7"/>
        <end position="371"/>
    </location>
</feature>
<name>A0AAJ0CDB2_9HYPO</name>
<dbReference type="GO" id="GO:0004497">
    <property type="term" value="F:monooxygenase activity"/>
    <property type="evidence" value="ECO:0007669"/>
    <property type="project" value="UniProtKB-KW"/>
</dbReference>
<keyword evidence="8" id="KW-1185">Reference proteome</keyword>
<dbReference type="InterPro" id="IPR002938">
    <property type="entry name" value="FAD-bd"/>
</dbReference>
<keyword evidence="4" id="KW-0560">Oxidoreductase</keyword>
<proteinExistence type="predicted"/>
<evidence type="ECO:0000256" key="5">
    <source>
        <dbReference type="ARBA" id="ARBA00023033"/>
    </source>
</evidence>
<organism evidence="7 8">
    <name type="scientific">Conoideocrella luteorostrata</name>
    <dbReference type="NCBI Taxonomy" id="1105319"/>
    <lineage>
        <taxon>Eukaryota</taxon>
        <taxon>Fungi</taxon>
        <taxon>Dikarya</taxon>
        <taxon>Ascomycota</taxon>
        <taxon>Pezizomycotina</taxon>
        <taxon>Sordariomycetes</taxon>
        <taxon>Hypocreomycetidae</taxon>
        <taxon>Hypocreales</taxon>
        <taxon>Clavicipitaceae</taxon>
        <taxon>Conoideocrella</taxon>
    </lineage>
</organism>
<evidence type="ECO:0000256" key="1">
    <source>
        <dbReference type="ARBA" id="ARBA00001974"/>
    </source>
</evidence>
<evidence type="ECO:0000256" key="4">
    <source>
        <dbReference type="ARBA" id="ARBA00023002"/>
    </source>
</evidence>
<dbReference type="PRINTS" id="PR00420">
    <property type="entry name" value="RNGMNOXGNASE"/>
</dbReference>
<comment type="caution">
    <text evidence="7">The sequence shown here is derived from an EMBL/GenBank/DDBJ whole genome shotgun (WGS) entry which is preliminary data.</text>
</comment>
<keyword evidence="5" id="KW-0503">Monooxygenase</keyword>
<dbReference type="GO" id="GO:0071949">
    <property type="term" value="F:FAD binding"/>
    <property type="evidence" value="ECO:0007669"/>
    <property type="project" value="InterPro"/>
</dbReference>
<dbReference type="AlphaFoldDB" id="A0AAJ0CDB2"/>
<dbReference type="EMBL" id="JASWJB010000620">
    <property type="protein sequence ID" value="KAK2589567.1"/>
    <property type="molecule type" value="Genomic_DNA"/>
</dbReference>
<keyword evidence="2" id="KW-0285">Flavoprotein</keyword>
<keyword evidence="3" id="KW-0274">FAD</keyword>
<evidence type="ECO:0000256" key="3">
    <source>
        <dbReference type="ARBA" id="ARBA00022827"/>
    </source>
</evidence>
<dbReference type="PANTHER" id="PTHR47178:SF1">
    <property type="entry name" value="FAD-BINDING DOMAIN-CONTAINING PROTEIN-RELATED"/>
    <property type="match status" value="1"/>
</dbReference>
<evidence type="ECO:0000256" key="2">
    <source>
        <dbReference type="ARBA" id="ARBA00022630"/>
    </source>
</evidence>
<gene>
    <name evidence="7" type="ORF">QQS21_012752</name>
</gene>
<evidence type="ECO:0000313" key="8">
    <source>
        <dbReference type="Proteomes" id="UP001251528"/>
    </source>
</evidence>
<comment type="cofactor">
    <cofactor evidence="1">
        <name>FAD</name>
        <dbReference type="ChEBI" id="CHEBI:57692"/>
    </cofactor>
</comment>